<dbReference type="InterPro" id="IPR016039">
    <property type="entry name" value="Thiolase-like"/>
</dbReference>
<dbReference type="InterPro" id="IPR049551">
    <property type="entry name" value="PKS_DH_C"/>
</dbReference>
<dbReference type="InterPro" id="IPR042099">
    <property type="entry name" value="ANL_N_sf"/>
</dbReference>
<name>A0A367RN33_NOSPU</name>
<dbReference type="InterPro" id="IPR050091">
    <property type="entry name" value="PKS_NRPS_Biosynth_Enz"/>
</dbReference>
<evidence type="ECO:0000256" key="2">
    <source>
        <dbReference type="ARBA" id="ARBA00022553"/>
    </source>
</evidence>
<dbReference type="Pfam" id="PF23024">
    <property type="entry name" value="AMP-dom_DIP2-like"/>
    <property type="match status" value="1"/>
</dbReference>
<dbReference type="InterPro" id="IPR020841">
    <property type="entry name" value="PKS_Beta-ketoAc_synthase_dom"/>
</dbReference>
<evidence type="ECO:0000259" key="9">
    <source>
        <dbReference type="PROSITE" id="PS50075"/>
    </source>
</evidence>
<dbReference type="Pfam" id="PF21089">
    <property type="entry name" value="PKS_DH_N"/>
    <property type="match status" value="1"/>
</dbReference>
<dbReference type="InterPro" id="IPR014031">
    <property type="entry name" value="Ketoacyl_synth_C"/>
</dbReference>
<accession>A0A367RN33</accession>
<comment type="caution">
    <text evidence="12">The sequence shown here is derived from an EMBL/GenBank/DDBJ whole genome shotgun (WGS) entry which is preliminary data.</text>
</comment>
<keyword evidence="4" id="KW-0677">Repeat</keyword>
<dbReference type="EMBL" id="LXQE01000136">
    <property type="protein sequence ID" value="RCJ37459.1"/>
    <property type="molecule type" value="Genomic_DNA"/>
</dbReference>
<proteinExistence type="predicted"/>
<dbReference type="CDD" id="cd02440">
    <property type="entry name" value="AdoMet_MTases"/>
    <property type="match status" value="1"/>
</dbReference>
<dbReference type="InterPro" id="IPR014030">
    <property type="entry name" value="Ketoacyl_synth_N"/>
</dbReference>
<dbReference type="SUPFAM" id="SSF52151">
    <property type="entry name" value="FabD/lysophospholipase-like"/>
    <property type="match status" value="1"/>
</dbReference>
<evidence type="ECO:0000256" key="7">
    <source>
        <dbReference type="ARBA" id="ARBA00023268"/>
    </source>
</evidence>
<sequence>MLEKISTLNGFQANLADQAALQAALETALLTHPEIEECRVLIRETETADMWLVAYIVASGKCSLAQLNAYLQVHLPNTILPQSYIWLSRLPLTSEGLIDDRRLTDLVAIDIDLVNRWESSLRSLPSINQVAVIVQDQRKQLPPLHVWDLLGNPQATKLNFQLEDSGDKLKSDGVNQQFECSKFQISHPKAKAISHGEPLQLEIDATTNLAKLLQRAALQSSKGITYIQSDDTYQNQSYENLLDAAQRILAGLRKLGLVPQDRILFQFDQPQDFIPAFWGCILGGFIPIPLSVPHAYDRSDGFVNKLAQIWQRLEPSMVLTSKRLAPEFKRSLADLALDNLAIATLNELQSHHPDPNWYVAAPDDLAVLFLTSGSTGTPKAVMQSHRSLICRSAASVQMNGFTQEDVSLNWMPLDHVAGLVYFHIRDVYVGCQQIHAVTDWVLQQPLKWLDWMSDYRVSVTFAPNFAYGLINAAEAELSQGHWDLSSVRYIFNGAEAIVGKTARRFLELLTAHGLPTTAIHPAWGMAETCSGVTYSYNFSRESTTDEDAFVEVGAPISGFSLRIVDAQDQLVEEEAIGRLQVKGLTVTSGYFGQPELNSEVFTEDGWLKTGDLAFLRQGHLTITGREKDVIIVNGLNYYSHEIEAVVEEIAGVVVSYTAAVAVHDGETSEQLAIFFHAGGANEMQISTLIQTIRQKVVQRCGINPSYVIPVEKAVIPKTAIGKIQRSQLVKRFESGEFKPILRQFDILSGNANTIPDWFYRRIWCVKQLSHKHREPVKLPTQKFLVFLDGLGLGNYLCTELERHNQSYICVVAGTDFINSERGDRFTINPEDPDHYRRLLESLASDIPTQILHLWTYNESMGQVSSLEELERAQYLGLYSILFLVQALANAKEKYQLLDIDIQLQVISNNVQLTSSDDAIAYEKSTLIGLLKTIPLELSWLHCRHIDLEVGSLETNAKYVFKELNVTKDDSEIAYRQGQRLVSSLAKVDMLASPTQEIPIKPGQTYLVTGGLGGIGTSVCQYLLKQFGVRLLIVGRTNLPPETEWSQHLDQNTAIAKRLKNYQTLLAAGSNLLYKAVDICDLTCLQQAVTEAELRWNQPLAGIIHLAGEGDLKHHWTVMENHWIAVATLESFRTMLRPKVQGTWTLFQLIQNRPDALFIGFSSVNSVFGGATFSAYAAANSFLDGCCQYQQYHYHPDTYCFNWSQWDDVGMSEGNPMHSREAAHRLGYQSITQEQGWRSLLAGLSRHQSQLIVGLDGSNPHIRRYLKTEVDNAQKLTAYVTTVDGAEVHGWEQTLRVGDRFGTPSHCEIVQLAEMPLTQTGTIDIAKIIGSNQKHNQPWQVVLPQTDIQRQIAQIWQDVLGISSVSIDRNFFELGGSSLTLVRVHDRLQKQFGQHLSLIDLFQYPTIQTLAEFLNQAQMPLPERSQLSPSHHLGEMKSTQQLEIAIIGMSGRFPGAKTLDEFWENCCNGVESISFFSDEELELAGIDPSSFNDANYVKASGILSDIDLFDAAFFDISPKEAQIIDPQHRLFLECAWETLENAGYDPATYTGLIGVYAGMGMNLYAGRTYWNHNLYPNRERLEYVDDSQLAIANGADFLPTRVSYKFNLQGPSVNVQTACSTSLVAVHQACRSLIQGECDMALAGAAAIAVPQKSGYRYQPGMILSPDGHCRAFDANSQGTVGGNGVGIVMLKRLADAIADGDNIYAVIKGSAINNDGSQKISYTAPSVQRQAAMIAQAQAIANINPETITYIETHGTGTTLGDPIEIAALTQTFRAKTQKQQFCAIGSVKTNIGHLDTASGIAGLIKTVLALKHRLLPPSLNFKHPNPKIDFANSPFYVNTTLSDWQPDQTPRRAGVTSLGVGGTNVHVILEEAPGESRGAGGQGGKEVNFQLKSLLTLSAKSEIALRELAGRYVGFLESHSEVSLRDICYTSNVGRSHFDYRLALVADSPAQLRNQLTTFIAENQRTRSQASGVAFLFTGQGSQYIGMGRELYETQPVFRQAIERCAEILDSLLEQPLLEVLYPLGEGEKNLPPHLLDETGYTQPVLFALEYALSELWQSWGIKPSVVMGHSVGEYVAATVAGVFSLEDGLKLIATRGKLMQALPHTGAMVAVFTDLAQVYAAIDSLPEVAIAGINAPRQIVISGAAAAIASAVAILEAKGVQTKSLKVSHAFHSPLMQPMVAEFGQIAQQVSYRTPNPNIRFISNITGQLAGVEISTPEYWVQHILQPVQFANSMVSLSALGNLACLEVGPHPILVSMGHQCIPESGHLWLGSLKSQESDWQQMLGSLAALYEQGISVNWSEFHRGSEHRRVVLPNYPFERSRFWVEPNKDSRQKNVQLSSANLKSSHPLLGSRLHLADSKEIRFQTQINSYFPAFLADHRVYGKVIVPGTVYLEMVLGAAAKVLKSKNLILENVLYKRALVLSENEVKTLQLILYPTEQQGYSFEIFSCELDEEDSSPSWMLHVSGNVIASDLKPSMELSATHWLPKNVASHKQAEHYQQFLQRGVDYGASFRGVKQLWLDSEVVTGEIELPQICVLETDTYQFHPAFLDACFQVLQAIFPQDGSKEAYVPIAIKRLQVCDRPSNRLWSYAKVHPSQNSNKTLISDLQLVTDDGETLAVVEGLQLQRVASLTLTSPQVPPDWLYQIEWRPQARMGRSLSPDYLLNPKDISQNLIPQLAELLTTTSSNDEFLPQLEALSLSYVISALQQLGWDFQLGLQFSFTEIAEQLGVISQYHQLLHRFLDILTEAGWLRPLDCVNGRHHWEVISALDRQTPQPDRLLVQFPTGDTEIALVERCGASLPVVLQGKLDPLQLLFPNGDFTLLTQLYQDAPAARVMNTLVQKAVSAALLQVPQGSKIRLLEIGAGTGSTTAYILPQLNNYQAEYTFTDISPLFAAKAREKFRDYPFVRYQPLDISQDPATQGLEGQKYDVILAANVLHATPDLQQTLAHVHTLLAPGGILVLLEVTDRHCWLDLSFGLTPGWWLFADRWLRPNYPLLSSAKWQDVLQANGFTSAVAIAPKNQVIGSLAQAVIVAQKGTDHIQQNWLILADSQGISQKLARRFQERGDTCTLVFPGQEYELLSEFEFTINPQKPEDFQRLVSHILSKRSRLSGVVHLWSLETGETAPTLTVEDLQTATRIGCGSTLYLVQALVKKMGITPPQLWVITRGAVADGTGLVQSPLWGMGKAIVREHPELQLRLIDLDLQENYRLTQNPLDGLFAELTSPDQENQIAFRNGMRQVARLVPYRGKQNSNQADIPIHPDSTYLITGGLGGLGLLIAHWLVERGAKHLVLMGRRGTNEQSDRQIQQLQAQGISVMVMQADVSVQSQVAEVLAEIGRSHPPLHGIIHAAGVLDDGVLLQQTWERFHRVMAPKVHGAWNLHTLTQALPLDFFILFSSAVSVLGSAGQANHCAANAFLDALAHYRHQLGLSGLSINWGAWAEIGAAAERQFGKQLQHQGMEMMSPSQGLQVLEQSFSWEVAQVGVMPLNWLTFMQQFSSGTCPAYLAEFSQVGIAQSASPPPMEIQQQLQTHDFGDRLQILTIYLKEKIAKVLGCSVERVDASQALSKAGLDSLMAIEIRNRIITELGIDLSLEKFVEGSNINQLADLLLKQLALQGLNENSATEITEDVEEIIL</sequence>
<dbReference type="GO" id="GO:0071770">
    <property type="term" value="P:DIM/DIP cell wall layer assembly"/>
    <property type="evidence" value="ECO:0007669"/>
    <property type="project" value="TreeGrafter"/>
</dbReference>
<evidence type="ECO:0000256" key="5">
    <source>
        <dbReference type="ARBA" id="ARBA00022832"/>
    </source>
</evidence>
<dbReference type="PANTHER" id="PTHR43775:SF51">
    <property type="entry name" value="INACTIVE PHENOLPHTHIOCEROL SYNTHESIS POLYKETIDE SYNTHASE TYPE I PKS1-RELATED"/>
    <property type="match status" value="1"/>
</dbReference>
<dbReference type="Gene3D" id="3.40.50.12780">
    <property type="entry name" value="N-terminal domain of ligase-like"/>
    <property type="match status" value="1"/>
</dbReference>
<dbReference type="Proteomes" id="UP000252085">
    <property type="component" value="Unassembled WGS sequence"/>
</dbReference>
<dbReference type="InterPro" id="IPR036736">
    <property type="entry name" value="ACP-like_sf"/>
</dbReference>
<dbReference type="GO" id="GO:0004312">
    <property type="term" value="F:fatty acid synthase activity"/>
    <property type="evidence" value="ECO:0007669"/>
    <property type="project" value="TreeGrafter"/>
</dbReference>
<dbReference type="Gene3D" id="3.40.47.10">
    <property type="match status" value="1"/>
</dbReference>
<feature type="active site" description="Proton acceptor; for dehydratase activity" evidence="8">
    <location>
        <position position="2381"/>
    </location>
</feature>
<feature type="domain" description="Carrier" evidence="9">
    <location>
        <begin position="1342"/>
        <end position="1417"/>
    </location>
</feature>
<dbReference type="SUPFAM" id="SSF53901">
    <property type="entry name" value="Thiolase-like"/>
    <property type="match status" value="1"/>
</dbReference>
<dbReference type="Pfam" id="PF08659">
    <property type="entry name" value="KR"/>
    <property type="match status" value="2"/>
</dbReference>
<dbReference type="InterPro" id="IPR018201">
    <property type="entry name" value="Ketoacyl_synth_AS"/>
</dbReference>
<dbReference type="InterPro" id="IPR045851">
    <property type="entry name" value="AMP-bd_C_sf"/>
</dbReference>
<keyword evidence="6" id="KW-0443">Lipid metabolism</keyword>
<dbReference type="Pfam" id="PF00698">
    <property type="entry name" value="Acyl_transf_1"/>
    <property type="match status" value="1"/>
</dbReference>
<dbReference type="PROSITE" id="PS52004">
    <property type="entry name" value="KS3_2"/>
    <property type="match status" value="1"/>
</dbReference>
<dbReference type="Gene3D" id="3.30.300.30">
    <property type="match status" value="2"/>
</dbReference>
<dbReference type="InterPro" id="IPR009081">
    <property type="entry name" value="PP-bd_ACP"/>
</dbReference>
<dbReference type="PROSITE" id="PS50075">
    <property type="entry name" value="CARRIER"/>
    <property type="match status" value="2"/>
</dbReference>
<dbReference type="InterPro" id="IPR020807">
    <property type="entry name" value="PKS_DH"/>
</dbReference>
<dbReference type="PROSITE" id="PS00012">
    <property type="entry name" value="PHOSPHOPANTETHEINE"/>
    <property type="match status" value="1"/>
</dbReference>
<dbReference type="SUPFAM" id="SSF55048">
    <property type="entry name" value="Probable ACP-binding domain of malonyl-CoA ACP transacylase"/>
    <property type="match status" value="1"/>
</dbReference>
<dbReference type="InterPro" id="IPR049490">
    <property type="entry name" value="C883_1060-like_KR_N"/>
</dbReference>
<dbReference type="InterPro" id="IPR020806">
    <property type="entry name" value="PKS_PP-bd"/>
</dbReference>
<dbReference type="CDD" id="cd00833">
    <property type="entry name" value="PKS"/>
    <property type="match status" value="1"/>
</dbReference>
<dbReference type="InterPro" id="IPR042104">
    <property type="entry name" value="PKS_dehydratase_sf"/>
</dbReference>
<dbReference type="Pfam" id="PF08242">
    <property type="entry name" value="Methyltransf_12"/>
    <property type="match status" value="1"/>
</dbReference>
<evidence type="ECO:0000256" key="3">
    <source>
        <dbReference type="ARBA" id="ARBA00022679"/>
    </source>
</evidence>
<dbReference type="SUPFAM" id="SSF53335">
    <property type="entry name" value="S-adenosyl-L-methionine-dependent methyltransferases"/>
    <property type="match status" value="1"/>
</dbReference>
<dbReference type="SUPFAM" id="SSF47336">
    <property type="entry name" value="ACP-like"/>
    <property type="match status" value="2"/>
</dbReference>
<dbReference type="GO" id="GO:0005737">
    <property type="term" value="C:cytoplasm"/>
    <property type="evidence" value="ECO:0007669"/>
    <property type="project" value="TreeGrafter"/>
</dbReference>
<dbReference type="InterPro" id="IPR020845">
    <property type="entry name" value="AMP-binding_CS"/>
</dbReference>
<dbReference type="Pfam" id="PF14765">
    <property type="entry name" value="PS-DH"/>
    <property type="match status" value="1"/>
</dbReference>
<dbReference type="SUPFAM" id="SSF56801">
    <property type="entry name" value="Acetyl-CoA synthetase-like"/>
    <property type="match status" value="2"/>
</dbReference>
<dbReference type="InterPro" id="IPR014043">
    <property type="entry name" value="Acyl_transferase_dom"/>
</dbReference>
<evidence type="ECO:0000259" key="11">
    <source>
        <dbReference type="PROSITE" id="PS52019"/>
    </source>
</evidence>
<dbReference type="SMART" id="SM00823">
    <property type="entry name" value="PKS_PP"/>
    <property type="match status" value="2"/>
</dbReference>
<feature type="region of interest" description="N-terminal hotdog fold" evidence="8">
    <location>
        <begin position="2349"/>
        <end position="2477"/>
    </location>
</feature>
<dbReference type="GO" id="GO:0004315">
    <property type="term" value="F:3-oxoacyl-[acyl-carrier-protein] synthase activity"/>
    <property type="evidence" value="ECO:0007669"/>
    <property type="project" value="InterPro"/>
</dbReference>
<organism evidence="12 13">
    <name type="scientific">Nostoc punctiforme NIES-2108</name>
    <dbReference type="NCBI Taxonomy" id="1356359"/>
    <lineage>
        <taxon>Bacteria</taxon>
        <taxon>Bacillati</taxon>
        <taxon>Cyanobacteriota</taxon>
        <taxon>Cyanophyceae</taxon>
        <taxon>Nostocales</taxon>
        <taxon>Nostocaceae</taxon>
        <taxon>Nostoc</taxon>
    </lineage>
</organism>
<evidence type="ECO:0000256" key="4">
    <source>
        <dbReference type="ARBA" id="ARBA00022737"/>
    </source>
</evidence>
<dbReference type="InterPro" id="IPR000873">
    <property type="entry name" value="AMP-dep_synth/lig_dom"/>
</dbReference>
<dbReference type="InterPro" id="IPR049900">
    <property type="entry name" value="PKS_mFAS_DH"/>
</dbReference>
<dbReference type="InterPro" id="IPR057326">
    <property type="entry name" value="KR_dom"/>
</dbReference>
<dbReference type="InterPro" id="IPR013968">
    <property type="entry name" value="PKS_KR"/>
</dbReference>
<dbReference type="Gene3D" id="3.40.366.10">
    <property type="entry name" value="Malonyl-Coenzyme A Acyl Carrier Protein, domain 2"/>
    <property type="match status" value="1"/>
</dbReference>
<keyword evidence="1" id="KW-0596">Phosphopantetheine</keyword>
<dbReference type="Gene3D" id="3.30.70.3290">
    <property type="match status" value="1"/>
</dbReference>
<gene>
    <name evidence="12" type="ORF">A6769_11125</name>
</gene>
<dbReference type="InterPro" id="IPR025110">
    <property type="entry name" value="AMP-bd_C"/>
</dbReference>
<dbReference type="InterPro" id="IPR006162">
    <property type="entry name" value="Ppantetheine_attach_site"/>
</dbReference>
<dbReference type="Gene3D" id="3.40.50.150">
    <property type="entry name" value="Vaccinia Virus protein VP39"/>
    <property type="match status" value="1"/>
</dbReference>
<dbReference type="InterPro" id="IPR049552">
    <property type="entry name" value="PKS_DH_N"/>
</dbReference>
<dbReference type="Pfam" id="PF00109">
    <property type="entry name" value="ketoacyl-synt"/>
    <property type="match status" value="1"/>
</dbReference>
<dbReference type="Gene3D" id="3.40.50.720">
    <property type="entry name" value="NAD(P)-binding Rossmann-like Domain"/>
    <property type="match status" value="2"/>
</dbReference>
<keyword evidence="2" id="KW-0597">Phosphoprotein</keyword>
<dbReference type="Gene3D" id="3.10.129.110">
    <property type="entry name" value="Polyketide synthase dehydratase"/>
    <property type="match status" value="1"/>
</dbReference>
<dbReference type="SMART" id="SM00825">
    <property type="entry name" value="PKS_KS"/>
    <property type="match status" value="1"/>
</dbReference>
<dbReference type="SMART" id="SM00822">
    <property type="entry name" value="PKS_KR"/>
    <property type="match status" value="2"/>
</dbReference>
<dbReference type="InterPro" id="IPR036291">
    <property type="entry name" value="NAD(P)-bd_dom_sf"/>
</dbReference>
<dbReference type="Pfam" id="PF00501">
    <property type="entry name" value="AMP-binding"/>
    <property type="match status" value="1"/>
</dbReference>
<dbReference type="Gene3D" id="1.10.1200.10">
    <property type="entry name" value="ACP-like"/>
    <property type="match status" value="2"/>
</dbReference>
<dbReference type="InterPro" id="IPR001227">
    <property type="entry name" value="Ac_transferase_dom_sf"/>
</dbReference>
<dbReference type="CDD" id="cd08953">
    <property type="entry name" value="KR_2_SDR_x"/>
    <property type="match status" value="1"/>
</dbReference>
<evidence type="ECO:0000256" key="8">
    <source>
        <dbReference type="PROSITE-ProRule" id="PRU01363"/>
    </source>
</evidence>
<dbReference type="InterPro" id="IPR013217">
    <property type="entry name" value="Methyltransf_12"/>
</dbReference>
<evidence type="ECO:0000313" key="13">
    <source>
        <dbReference type="Proteomes" id="UP000252085"/>
    </source>
</evidence>
<evidence type="ECO:0000313" key="12">
    <source>
        <dbReference type="EMBL" id="RCJ37459.1"/>
    </source>
</evidence>
<dbReference type="PROSITE" id="PS00606">
    <property type="entry name" value="KS3_1"/>
    <property type="match status" value="1"/>
</dbReference>
<dbReference type="SMART" id="SM00827">
    <property type="entry name" value="PKS_AT"/>
    <property type="match status" value="1"/>
</dbReference>
<dbReference type="SUPFAM" id="SSF51735">
    <property type="entry name" value="NAD(P)-binding Rossmann-fold domains"/>
    <property type="match status" value="4"/>
</dbReference>
<dbReference type="GO" id="GO:0031177">
    <property type="term" value="F:phosphopantetheine binding"/>
    <property type="evidence" value="ECO:0007669"/>
    <property type="project" value="InterPro"/>
</dbReference>
<dbReference type="Pfam" id="PF00550">
    <property type="entry name" value="PP-binding"/>
    <property type="match status" value="2"/>
</dbReference>
<dbReference type="Pfam" id="PF21394">
    <property type="entry name" value="Beta-ketacyl_N"/>
    <property type="match status" value="2"/>
</dbReference>
<reference evidence="12 13" key="1">
    <citation type="submission" date="2016-04" db="EMBL/GenBank/DDBJ databases">
        <authorList>
            <person name="Evans L.H."/>
            <person name="Alamgir A."/>
            <person name="Owens N."/>
            <person name="Weber N.D."/>
            <person name="Virtaneva K."/>
            <person name="Barbian K."/>
            <person name="Babar A."/>
            <person name="Rosenke K."/>
        </authorList>
    </citation>
    <scope>NUCLEOTIDE SEQUENCE [LARGE SCALE GENOMIC DNA]</scope>
    <source>
        <strain evidence="12">NIES-2108</strain>
    </source>
</reference>
<evidence type="ECO:0000259" key="10">
    <source>
        <dbReference type="PROSITE" id="PS52004"/>
    </source>
</evidence>
<feature type="domain" description="Ketosynthase family 3 (KS3)" evidence="10">
    <location>
        <begin position="1440"/>
        <end position="1872"/>
    </location>
</feature>
<dbReference type="SMART" id="SM00826">
    <property type="entry name" value="PKS_DH"/>
    <property type="match status" value="1"/>
</dbReference>
<dbReference type="CDD" id="cd05906">
    <property type="entry name" value="A_NRPS_TubE_like"/>
    <property type="match status" value="1"/>
</dbReference>
<dbReference type="CDD" id="cd08955">
    <property type="entry name" value="KR_2_FAS_SDR_x"/>
    <property type="match status" value="1"/>
</dbReference>
<dbReference type="FunFam" id="3.40.47.10:FF:000042">
    <property type="entry name" value="Polyketide synthase Pks13"/>
    <property type="match status" value="1"/>
</dbReference>
<protein>
    <submittedName>
        <fullName evidence="12">Uncharacterized protein</fullName>
    </submittedName>
</protein>
<keyword evidence="7" id="KW-0511">Multifunctional enzyme</keyword>
<dbReference type="PANTHER" id="PTHR43775">
    <property type="entry name" value="FATTY ACID SYNTHASE"/>
    <property type="match status" value="1"/>
</dbReference>
<dbReference type="Pfam" id="PF22621">
    <property type="entry name" value="CurL-like_PKS_C"/>
    <property type="match status" value="1"/>
</dbReference>
<dbReference type="InterPro" id="IPR016036">
    <property type="entry name" value="Malonyl_transacylase_ACP-bd"/>
</dbReference>
<keyword evidence="3" id="KW-0808">Transferase</keyword>
<feature type="domain" description="PKS/mFAS DH" evidence="11">
    <location>
        <begin position="2349"/>
        <end position="2636"/>
    </location>
</feature>
<feature type="active site" description="Proton donor; for dehydratase activity" evidence="8">
    <location>
        <position position="2552"/>
    </location>
</feature>
<dbReference type="PROSITE" id="PS52019">
    <property type="entry name" value="PKS_MFAS_DH"/>
    <property type="match status" value="1"/>
</dbReference>
<evidence type="ECO:0000256" key="6">
    <source>
        <dbReference type="ARBA" id="ARBA00023098"/>
    </source>
</evidence>
<feature type="domain" description="Carrier" evidence="9">
    <location>
        <begin position="3540"/>
        <end position="3614"/>
    </location>
</feature>
<keyword evidence="5" id="KW-0276">Fatty acid metabolism</keyword>
<dbReference type="InterPro" id="IPR016035">
    <property type="entry name" value="Acyl_Trfase/lysoPLipase"/>
</dbReference>
<feature type="region of interest" description="C-terminal hotdog fold" evidence="8">
    <location>
        <begin position="2491"/>
        <end position="2636"/>
    </location>
</feature>
<dbReference type="GO" id="GO:0005886">
    <property type="term" value="C:plasma membrane"/>
    <property type="evidence" value="ECO:0007669"/>
    <property type="project" value="TreeGrafter"/>
</dbReference>
<dbReference type="GO" id="GO:0006633">
    <property type="term" value="P:fatty acid biosynthetic process"/>
    <property type="evidence" value="ECO:0007669"/>
    <property type="project" value="InterPro"/>
</dbReference>
<dbReference type="FunFam" id="3.40.366.10:FF:000002">
    <property type="entry name" value="Probable polyketide synthase 2"/>
    <property type="match status" value="1"/>
</dbReference>
<dbReference type="Pfam" id="PF02801">
    <property type="entry name" value="Ketoacyl-synt_C"/>
    <property type="match status" value="1"/>
</dbReference>
<evidence type="ECO:0000256" key="1">
    <source>
        <dbReference type="ARBA" id="ARBA00022450"/>
    </source>
</evidence>
<dbReference type="PROSITE" id="PS00455">
    <property type="entry name" value="AMP_BINDING"/>
    <property type="match status" value="1"/>
</dbReference>
<dbReference type="InterPro" id="IPR029063">
    <property type="entry name" value="SAM-dependent_MTases_sf"/>
</dbReference>